<dbReference type="InterPro" id="IPR050280">
    <property type="entry name" value="OMP_Chaperone_SurA"/>
</dbReference>
<evidence type="ECO:0000256" key="1">
    <source>
        <dbReference type="ARBA" id="ARBA00018370"/>
    </source>
</evidence>
<dbReference type="InterPro" id="IPR027304">
    <property type="entry name" value="Trigger_fact/SurA_dom_sf"/>
</dbReference>
<feature type="chain" id="PRO_5047543999" description="Parvulin-like PPIase" evidence="6">
    <location>
        <begin position="39"/>
        <end position="420"/>
    </location>
</feature>
<comment type="caution">
    <text evidence="8">The sequence shown here is derived from an EMBL/GenBank/DDBJ whole genome shotgun (WGS) entry which is preliminary data.</text>
</comment>
<evidence type="ECO:0000256" key="3">
    <source>
        <dbReference type="ARBA" id="ARBA00030642"/>
    </source>
</evidence>
<evidence type="ECO:0000313" key="8">
    <source>
        <dbReference type="EMBL" id="NIZ60743.1"/>
    </source>
</evidence>
<keyword evidence="5" id="KW-0697">Rotamase</keyword>
<dbReference type="InterPro" id="IPR046357">
    <property type="entry name" value="PPIase_dom_sf"/>
</dbReference>
<dbReference type="InterPro" id="IPR000297">
    <property type="entry name" value="PPIase_PpiC"/>
</dbReference>
<protein>
    <recommendedName>
        <fullName evidence="1">Parvulin-like PPIase</fullName>
    </recommendedName>
    <alternativeName>
        <fullName evidence="3">Peptidyl-prolyl cis-trans isomerase plp</fullName>
    </alternativeName>
    <alternativeName>
        <fullName evidence="4">Rotamase plp</fullName>
    </alternativeName>
</protein>
<accession>A0ABX0W530</accession>
<evidence type="ECO:0000256" key="2">
    <source>
        <dbReference type="ARBA" id="ARBA00022729"/>
    </source>
</evidence>
<name>A0ABX0W530_9RHOB</name>
<sequence length="420" mass="44992">MQQFLKSWFTAPGFVRGAVRVTTTALLLGAAAPHSVLAQGLFSPAVTVNNSVITNFELEQRTNFMRILGSPGDPAEIALEDLIKDRLKEEATSQAGISLSEEAITEGMTEFAGRANLTLEEFLKALGENGVSPETLRDYTIAGLTWRDYVGSRFLSRARPSEGEIDRAMGRAGTGGVQVLLSEVIIPINQQNVRQVEELAEQISNLDSYAAFSSAATQYSAADSRTNQGHLPWLPLTKLPPQLQGLVLALKPGEITPPLPLQGAVALFQMRGVREVAGAAPRFAAIEYASYYIPGGHSPAAQATARHVASQIDTCDDLYGIAKDQDPAVLDVQSLAPAEIPQDVALELAKLDTGETSAMLTRNNGQTLVLLMMCGRSADLGTGEDDARQGVANALTQQRLEAFSASFVEQLRADAEIVIK</sequence>
<gene>
    <name evidence="8" type="ORF">DL239_07120</name>
</gene>
<dbReference type="SUPFAM" id="SSF54534">
    <property type="entry name" value="FKBP-like"/>
    <property type="match status" value="1"/>
</dbReference>
<evidence type="ECO:0000259" key="7">
    <source>
        <dbReference type="PROSITE" id="PS50198"/>
    </source>
</evidence>
<evidence type="ECO:0000313" key="9">
    <source>
        <dbReference type="Proteomes" id="UP001429564"/>
    </source>
</evidence>
<dbReference type="PANTHER" id="PTHR47637">
    <property type="entry name" value="CHAPERONE SURA"/>
    <property type="match status" value="1"/>
</dbReference>
<dbReference type="Pfam" id="PF00639">
    <property type="entry name" value="Rotamase"/>
    <property type="match status" value="1"/>
</dbReference>
<organism evidence="8 9">
    <name type="scientific">Parasedimentitalea denitrificans</name>
    <dbReference type="NCBI Taxonomy" id="2211118"/>
    <lineage>
        <taxon>Bacteria</taxon>
        <taxon>Pseudomonadati</taxon>
        <taxon>Pseudomonadota</taxon>
        <taxon>Alphaproteobacteria</taxon>
        <taxon>Rhodobacterales</taxon>
        <taxon>Paracoccaceae</taxon>
        <taxon>Parasedimentitalea</taxon>
    </lineage>
</organism>
<keyword evidence="5 8" id="KW-0413">Isomerase</keyword>
<dbReference type="PANTHER" id="PTHR47637:SF1">
    <property type="entry name" value="CHAPERONE SURA"/>
    <property type="match status" value="1"/>
</dbReference>
<dbReference type="EMBL" id="QHLQ01000005">
    <property type="protein sequence ID" value="NIZ60743.1"/>
    <property type="molecule type" value="Genomic_DNA"/>
</dbReference>
<evidence type="ECO:0000256" key="5">
    <source>
        <dbReference type="PROSITE-ProRule" id="PRU00278"/>
    </source>
</evidence>
<dbReference type="Gene3D" id="1.10.4030.10">
    <property type="entry name" value="Porin chaperone SurA, peptide-binding domain"/>
    <property type="match status" value="1"/>
</dbReference>
<dbReference type="SUPFAM" id="SSF109998">
    <property type="entry name" value="Triger factor/SurA peptide-binding domain-like"/>
    <property type="match status" value="1"/>
</dbReference>
<reference evidence="8 9" key="1">
    <citation type="submission" date="2018-05" db="EMBL/GenBank/DDBJ databases">
        <authorList>
            <person name="Zhang Y.-J."/>
        </authorList>
    </citation>
    <scope>NUCLEOTIDE SEQUENCE [LARGE SCALE GENOMIC DNA]</scope>
    <source>
        <strain evidence="8 9">CY04</strain>
    </source>
</reference>
<keyword evidence="9" id="KW-1185">Reference proteome</keyword>
<feature type="domain" description="PpiC" evidence="7">
    <location>
        <begin position="176"/>
        <end position="272"/>
    </location>
</feature>
<dbReference type="PROSITE" id="PS50198">
    <property type="entry name" value="PPIC_PPIASE_2"/>
    <property type="match status" value="1"/>
</dbReference>
<keyword evidence="2 6" id="KW-0732">Signal</keyword>
<evidence type="ECO:0000256" key="6">
    <source>
        <dbReference type="SAM" id="SignalP"/>
    </source>
</evidence>
<dbReference type="Proteomes" id="UP001429564">
    <property type="component" value="Unassembled WGS sequence"/>
</dbReference>
<dbReference type="GO" id="GO:0016853">
    <property type="term" value="F:isomerase activity"/>
    <property type="evidence" value="ECO:0007669"/>
    <property type="project" value="UniProtKB-KW"/>
</dbReference>
<dbReference type="Gene3D" id="3.10.50.40">
    <property type="match status" value="1"/>
</dbReference>
<proteinExistence type="predicted"/>
<evidence type="ECO:0000256" key="4">
    <source>
        <dbReference type="ARBA" id="ARBA00031484"/>
    </source>
</evidence>
<feature type="signal peptide" evidence="6">
    <location>
        <begin position="1"/>
        <end position="38"/>
    </location>
</feature>